<dbReference type="Proteomes" id="UP000736328">
    <property type="component" value="Unassembled WGS sequence"/>
</dbReference>
<keyword evidence="1" id="KW-0472">Membrane</keyword>
<gene>
    <name evidence="2" type="ORF">HY768_05100</name>
</gene>
<comment type="caution">
    <text evidence="2">The sequence shown here is derived from an EMBL/GenBank/DDBJ whole genome shotgun (WGS) entry which is preliminary data.</text>
</comment>
<protein>
    <submittedName>
        <fullName evidence="2">Uncharacterized protein</fullName>
    </submittedName>
</protein>
<reference evidence="2" key="1">
    <citation type="submission" date="2020-07" db="EMBL/GenBank/DDBJ databases">
        <title>Huge and variable diversity of episymbiotic CPR bacteria and DPANN archaea in groundwater ecosystems.</title>
        <authorList>
            <person name="He C.Y."/>
            <person name="Keren R."/>
            <person name="Whittaker M."/>
            <person name="Farag I.F."/>
            <person name="Doudna J."/>
            <person name="Cate J.H.D."/>
            <person name="Banfield J.F."/>
        </authorList>
    </citation>
    <scope>NUCLEOTIDE SEQUENCE</scope>
    <source>
        <strain evidence="2">NC_groundwater_1520_Pr4_B-0.1um_53_5</strain>
    </source>
</reference>
<keyword evidence="1" id="KW-1133">Transmembrane helix</keyword>
<organism evidence="2 3">
    <name type="scientific">candidate division TA06 bacterium</name>
    <dbReference type="NCBI Taxonomy" id="2250710"/>
    <lineage>
        <taxon>Bacteria</taxon>
        <taxon>Bacteria division TA06</taxon>
    </lineage>
</organism>
<feature type="transmembrane region" description="Helical" evidence="1">
    <location>
        <begin position="38"/>
        <end position="57"/>
    </location>
</feature>
<dbReference type="AlphaFoldDB" id="A0A933I9B1"/>
<accession>A0A933I9B1</accession>
<keyword evidence="1" id="KW-0812">Transmembrane</keyword>
<evidence type="ECO:0000313" key="3">
    <source>
        <dbReference type="Proteomes" id="UP000736328"/>
    </source>
</evidence>
<sequence>MKKISLAMLVLAGLSLLVGIVSKVGILPNEFLDIRHHTYIDLAQLFLIAAIALKYCCKKCEKKGE</sequence>
<evidence type="ECO:0000313" key="2">
    <source>
        <dbReference type="EMBL" id="MBI4726586.1"/>
    </source>
</evidence>
<proteinExistence type="predicted"/>
<name>A0A933I9B1_UNCT6</name>
<dbReference type="EMBL" id="JACQXR010000061">
    <property type="protein sequence ID" value="MBI4726586.1"/>
    <property type="molecule type" value="Genomic_DNA"/>
</dbReference>
<evidence type="ECO:0000256" key="1">
    <source>
        <dbReference type="SAM" id="Phobius"/>
    </source>
</evidence>